<dbReference type="EMBL" id="JAAZON010000055">
    <property type="protein sequence ID" value="NMC61821.1"/>
    <property type="molecule type" value="Genomic_DNA"/>
</dbReference>
<dbReference type="Proteomes" id="UP000524246">
    <property type="component" value="Unassembled WGS sequence"/>
</dbReference>
<dbReference type="SUPFAM" id="SSF53067">
    <property type="entry name" value="Actin-like ATPase domain"/>
    <property type="match status" value="1"/>
</dbReference>
<evidence type="ECO:0000313" key="3">
    <source>
        <dbReference type="Proteomes" id="UP000524246"/>
    </source>
</evidence>
<reference evidence="2 3" key="1">
    <citation type="journal article" date="2020" name="Biotechnol. Biofuels">
        <title>New insights from the biogas microbiome by comprehensive genome-resolved metagenomics of nearly 1600 species originating from multiple anaerobic digesters.</title>
        <authorList>
            <person name="Campanaro S."/>
            <person name="Treu L."/>
            <person name="Rodriguez-R L.M."/>
            <person name="Kovalovszki A."/>
            <person name="Ziels R.M."/>
            <person name="Maus I."/>
            <person name="Zhu X."/>
            <person name="Kougias P.G."/>
            <person name="Basile A."/>
            <person name="Luo G."/>
            <person name="Schluter A."/>
            <person name="Konstantinidis K.T."/>
            <person name="Angelidaki I."/>
        </authorList>
    </citation>
    <scope>NUCLEOTIDE SEQUENCE [LARGE SCALE GENOMIC DNA]</scope>
    <source>
        <strain evidence="2">AS27yjCOA_65</strain>
    </source>
</reference>
<dbReference type="Gene3D" id="3.30.420.40">
    <property type="match status" value="2"/>
</dbReference>
<proteinExistence type="inferred from homology"/>
<comment type="caution">
    <text evidence="2">The sequence shown here is derived from an EMBL/GenBank/DDBJ whole genome shotgun (WGS) entry which is preliminary data.</text>
</comment>
<name>A0A7X9FPC9_9DELT</name>
<protein>
    <submittedName>
        <fullName evidence="2">ROK family protein</fullName>
    </submittedName>
</protein>
<dbReference type="AlphaFoldDB" id="A0A7X9FPC9"/>
<dbReference type="PANTHER" id="PTHR18964:SF149">
    <property type="entry name" value="BIFUNCTIONAL UDP-N-ACETYLGLUCOSAMINE 2-EPIMERASE_N-ACETYLMANNOSAMINE KINASE"/>
    <property type="match status" value="1"/>
</dbReference>
<comment type="similarity">
    <text evidence="1">Belongs to the ROK (NagC/XylR) family.</text>
</comment>
<evidence type="ECO:0000256" key="1">
    <source>
        <dbReference type="ARBA" id="ARBA00006479"/>
    </source>
</evidence>
<accession>A0A7X9FPC9</accession>
<evidence type="ECO:0000313" key="2">
    <source>
        <dbReference type="EMBL" id="NMC61821.1"/>
    </source>
</evidence>
<sequence>MNNMVLGIDIGGTKCTVCLGNRKGEVIKREEFPTDETRGPDPAVERFLCISERFIETSKCHLEAVGISCGSPLDPEKGIINAPPNLQSWVNVPIIRIFNEKFCVPAFLDNDANAGACAELLFGAGRGCKDMVYLTFGTGMGAGIIINGNIYRGANCYSGEVGHIRLEKNGPIGVHKSGSFEGFCSGSGIKQLAKREFAAWKTSTILGEDATAKEVGEAAKKGDALAIRILEISGRYLGLGLAYIIDILNPERIVIGSIFPRCEKFLRPAMEVALRLEALPQSLSACEIVGSELGERISDYASLSVALLALAK</sequence>
<dbReference type="InterPro" id="IPR043129">
    <property type="entry name" value="ATPase_NBD"/>
</dbReference>
<organism evidence="2 3">
    <name type="scientific">SAR324 cluster bacterium</name>
    <dbReference type="NCBI Taxonomy" id="2024889"/>
    <lineage>
        <taxon>Bacteria</taxon>
        <taxon>Deltaproteobacteria</taxon>
        <taxon>SAR324 cluster</taxon>
    </lineage>
</organism>
<dbReference type="PANTHER" id="PTHR18964">
    <property type="entry name" value="ROK (REPRESSOR, ORF, KINASE) FAMILY"/>
    <property type="match status" value="1"/>
</dbReference>
<dbReference type="InterPro" id="IPR000600">
    <property type="entry name" value="ROK"/>
</dbReference>
<gene>
    <name evidence="2" type="ORF">GYA55_01495</name>
</gene>
<dbReference type="Pfam" id="PF00480">
    <property type="entry name" value="ROK"/>
    <property type="match status" value="1"/>
</dbReference>